<evidence type="ECO:0000256" key="2">
    <source>
        <dbReference type="ARBA" id="ARBA00001958"/>
    </source>
</evidence>
<comment type="pathway">
    <text evidence="5">Cofactor biosynthesis; coenzyme A biosynthesis; CoA from (R)-pantothenate: step 1/5.</text>
</comment>
<comment type="cofactor">
    <cofactor evidence="2">
        <name>K(+)</name>
        <dbReference type="ChEBI" id="CHEBI:29103"/>
    </cofactor>
</comment>
<dbReference type="Gene3D" id="3.30.420.40">
    <property type="match status" value="1"/>
</dbReference>
<dbReference type="SUPFAM" id="SSF53067">
    <property type="entry name" value="Actin-like ATPase domain"/>
    <property type="match status" value="1"/>
</dbReference>
<accession>A0A369KZ34</accession>
<dbReference type="InterPro" id="IPR045864">
    <property type="entry name" value="aa-tRNA-synth_II/BPL/LPL"/>
</dbReference>
<keyword evidence="9" id="KW-0808">Transferase</keyword>
<proteinExistence type="inferred from homology"/>
<dbReference type="PANTHER" id="PTHR21600">
    <property type="entry name" value="MITOCHONDRIAL RNA PSEUDOURIDINE SYNTHASE"/>
    <property type="match status" value="1"/>
</dbReference>
<dbReference type="GO" id="GO:0003723">
    <property type="term" value="F:RNA binding"/>
    <property type="evidence" value="ECO:0007669"/>
    <property type="project" value="InterPro"/>
</dbReference>
<evidence type="ECO:0000256" key="10">
    <source>
        <dbReference type="ARBA" id="ARBA00022741"/>
    </source>
</evidence>
<keyword evidence="10" id="KW-0547">Nucleotide-binding</keyword>
<comment type="caution">
    <text evidence="16">The sequence shown here is derived from an EMBL/GenBank/DDBJ whole genome shotgun (WGS) entry which is preliminary data.</text>
</comment>
<feature type="domain" description="Pseudouridine synthase RsuA/RluA-like" evidence="15">
    <location>
        <begin position="774"/>
        <end position="923"/>
    </location>
</feature>
<dbReference type="EC" id="2.7.1.33" evidence="7"/>
<comment type="subcellular location">
    <subcellularLocation>
        <location evidence="4">Cytoplasm</location>
    </subcellularLocation>
</comment>
<evidence type="ECO:0000256" key="5">
    <source>
        <dbReference type="ARBA" id="ARBA00005225"/>
    </source>
</evidence>
<keyword evidence="14" id="KW-0173">Coenzyme A biosynthesis</keyword>
<comment type="catalytic activity">
    <reaction evidence="1">
        <text>(R)-pantothenate + ATP = (R)-4'-phosphopantothenate + ADP + H(+)</text>
        <dbReference type="Rhea" id="RHEA:16373"/>
        <dbReference type="ChEBI" id="CHEBI:10986"/>
        <dbReference type="ChEBI" id="CHEBI:15378"/>
        <dbReference type="ChEBI" id="CHEBI:29032"/>
        <dbReference type="ChEBI" id="CHEBI:30616"/>
        <dbReference type="ChEBI" id="CHEBI:456216"/>
        <dbReference type="EC" id="2.7.1.33"/>
    </reaction>
</comment>
<sequence length="1044" mass="120324">MGGYQFAALFILKVTIIKMDKNDFFTIYTETTTSTMDFAKDFVHKNKIQNQIIAFMSKNQTHGRGRGGTTWHTNSENSNLKNINNASKEIYYNNLLSAIENETDFTPTTFFFPKNRIKIPLNWITSLIGCSILDALKTTERFIQTIIPELSINNKKEIYIKWPNDIIFLKSDEKSNTKSYKKICGILTETSSSQKEIGDFYIGIGLNFFSHPNLEKSSSFWESLFFSEQNKSVKKEINKSLKSPEFRKAVLNKFCSSLMQEIIDYLCTPRAIDQIKTIVIARSLPIGTLLSVDKGSKIGVFLGLDDNSQLLLENHAPIISGDVEYKEIPLNINTRTKIKTTNYETPTIAIDFGNTNAHFSFNDFQNLSYNINIPYDILLNDYKNGLRKALNSFSTKFVQEKNKKIDLLYSTVIKSDKTQTCLSNIKKYFQFLFPEISFNEIQVTEKDIFECIDLKGNLVAKNLGSDRALKFLFAYETAKEKKENIITFSFGTAVTCEGVSSDLSVLENFIFPGIQMAFNAINYYTDLVPLFQANHELFSPKEKLWDQEVYVQRGIFLSTAACVITTLQMHSPCKCYFSGGNAEAVLKVINEIFPNHNLNIEISLNVENEMLIKYKKHFLKNKQFVNQTSNIIPFQKKNLSSDIALQPDKISDVLKTMLKARVTKLEDRTTEPRLEDFRKIGSLIENIINNDRIDLYMANKFHFHNRDTWRTRILNGEVLIEHGAHNKNKKNPVLNKIKPTYKIKNFDQIWLFHPPEYEPDLIDKIDVIFDDGDVCVFAKPPNMVIHAAGIYGKNTFVNIVKKMGYAECSAVHRIDRETSGILTCARKPDTRSLISQAFREGNIKKMYIAVTKGTRKLPQYFKVKLPIGQPENSLIRLKLWVHGQFPQHAETCFYKIASFNDFNMFACFPQTGRTNQIRIHLAAIGQWIVGDKMYHKNEEVFIKFYEEGYSNWVHEQTLFPRHMLHNTAIMAQNINLENLTKKPVICELYSDMMESEIVQNLLSSSKIPKTSIEQQQYFENIFLNTLKLDFTRFPEIQEEIDNET</sequence>
<dbReference type="UniPathway" id="UPA00241">
    <property type="reaction ID" value="UER00352"/>
</dbReference>
<dbReference type="SUPFAM" id="SSF55681">
    <property type="entry name" value="Class II aaRS and biotin synthetases"/>
    <property type="match status" value="1"/>
</dbReference>
<evidence type="ECO:0000256" key="4">
    <source>
        <dbReference type="ARBA" id="ARBA00004496"/>
    </source>
</evidence>
<evidence type="ECO:0000256" key="11">
    <source>
        <dbReference type="ARBA" id="ARBA00022777"/>
    </source>
</evidence>
<dbReference type="EMBL" id="QOVW01000014">
    <property type="protein sequence ID" value="RDB36984.1"/>
    <property type="molecule type" value="Genomic_DNA"/>
</dbReference>
<comment type="similarity">
    <text evidence="6">Belongs to the pseudouridine synthase RluA family.</text>
</comment>
<keyword evidence="8" id="KW-0963">Cytoplasm</keyword>
<dbReference type="AlphaFoldDB" id="A0A369KZ34"/>
<dbReference type="Pfam" id="PF03309">
    <property type="entry name" value="Pan_kinase"/>
    <property type="match status" value="1"/>
</dbReference>
<evidence type="ECO:0000256" key="6">
    <source>
        <dbReference type="ARBA" id="ARBA00010876"/>
    </source>
</evidence>
<dbReference type="Gene3D" id="3.30.930.10">
    <property type="entry name" value="Bira Bifunctional Protein, Domain 2"/>
    <property type="match status" value="1"/>
</dbReference>
<evidence type="ECO:0000256" key="3">
    <source>
        <dbReference type="ARBA" id="ARBA00001972"/>
    </source>
</evidence>
<name>A0A369KZ34_9BACT</name>
<dbReference type="GO" id="GO:0000455">
    <property type="term" value="P:enzyme-directed rRNA pseudouridine synthesis"/>
    <property type="evidence" value="ECO:0007669"/>
    <property type="project" value="TreeGrafter"/>
</dbReference>
<dbReference type="InterPro" id="IPR004619">
    <property type="entry name" value="Type_III_PanK"/>
</dbReference>
<evidence type="ECO:0000313" key="16">
    <source>
        <dbReference type="EMBL" id="RDB36984.1"/>
    </source>
</evidence>
<dbReference type="InterPro" id="IPR020103">
    <property type="entry name" value="PsdUridine_synth_cat_dom_sf"/>
</dbReference>
<dbReference type="Pfam" id="PF00849">
    <property type="entry name" value="PseudoU_synth_2"/>
    <property type="match status" value="1"/>
</dbReference>
<reference evidence="16" key="1">
    <citation type="submission" date="2018-04" db="EMBL/GenBank/DDBJ databases">
        <title>Draft genome sequence of the Candidatus Spirobacillus cienkowskii, a pathogen of freshwater Daphnia species, reconstructed from hemolymph metagenomic reads.</title>
        <authorList>
            <person name="Bresciani L."/>
            <person name="Lemos L.N."/>
            <person name="Wale N."/>
            <person name="Lin J.Y."/>
            <person name="Fernandes G.R."/>
            <person name="Duffy M.A."/>
            <person name="Rodrigues J.M."/>
        </authorList>
    </citation>
    <scope>NUCLEOTIDE SEQUENCE [LARGE SCALE GENOMIC DNA]</scope>
    <source>
        <strain evidence="16">Binning01</strain>
    </source>
</reference>
<evidence type="ECO:0000256" key="7">
    <source>
        <dbReference type="ARBA" id="ARBA00012102"/>
    </source>
</evidence>
<dbReference type="GO" id="GO:0140098">
    <property type="term" value="F:catalytic activity, acting on RNA"/>
    <property type="evidence" value="ECO:0007669"/>
    <property type="project" value="UniProtKB-ARBA"/>
</dbReference>
<dbReference type="InterPro" id="IPR043129">
    <property type="entry name" value="ATPase_NBD"/>
</dbReference>
<protein>
    <recommendedName>
        <fullName evidence="7">pantothenate kinase</fullName>
        <ecNumber evidence="7">2.7.1.33</ecNumber>
    </recommendedName>
</protein>
<keyword evidence="13" id="KW-0630">Potassium</keyword>
<dbReference type="InterPro" id="IPR006145">
    <property type="entry name" value="PsdUridine_synth_RsuA/RluA"/>
</dbReference>
<evidence type="ECO:0000256" key="8">
    <source>
        <dbReference type="ARBA" id="ARBA00022490"/>
    </source>
</evidence>
<keyword evidence="11 16" id="KW-0418">Kinase</keyword>
<dbReference type="GO" id="GO:0005524">
    <property type="term" value="F:ATP binding"/>
    <property type="evidence" value="ECO:0007669"/>
    <property type="project" value="UniProtKB-KW"/>
</dbReference>
<gene>
    <name evidence="16" type="ORF">DCC88_02335</name>
</gene>
<evidence type="ECO:0000256" key="9">
    <source>
        <dbReference type="ARBA" id="ARBA00022679"/>
    </source>
</evidence>
<evidence type="ECO:0000256" key="12">
    <source>
        <dbReference type="ARBA" id="ARBA00022840"/>
    </source>
</evidence>
<dbReference type="Gene3D" id="3.30.2350.10">
    <property type="entry name" value="Pseudouridine synthase"/>
    <property type="match status" value="1"/>
</dbReference>
<evidence type="ECO:0000256" key="14">
    <source>
        <dbReference type="ARBA" id="ARBA00022993"/>
    </source>
</evidence>
<dbReference type="GO" id="GO:0015937">
    <property type="term" value="P:coenzyme A biosynthetic process"/>
    <property type="evidence" value="ECO:0007669"/>
    <property type="project" value="UniProtKB-UniPathway"/>
</dbReference>
<dbReference type="Proteomes" id="UP000253934">
    <property type="component" value="Unassembled WGS sequence"/>
</dbReference>
<dbReference type="GO" id="GO:0005737">
    <property type="term" value="C:cytoplasm"/>
    <property type="evidence" value="ECO:0007669"/>
    <property type="project" value="UniProtKB-SubCell"/>
</dbReference>
<organism evidence="16 17">
    <name type="scientific">Spirobacillus cienkowskii</name>
    <dbReference type="NCBI Taxonomy" id="495820"/>
    <lineage>
        <taxon>Bacteria</taxon>
        <taxon>Pseudomonadati</taxon>
        <taxon>Bdellovibrionota</taxon>
        <taxon>Oligoflexia</taxon>
        <taxon>Silvanigrellales</taxon>
        <taxon>Spirobacillus</taxon>
    </lineage>
</organism>
<dbReference type="GO" id="GO:0009982">
    <property type="term" value="F:pseudouridine synthase activity"/>
    <property type="evidence" value="ECO:0007669"/>
    <property type="project" value="InterPro"/>
</dbReference>
<dbReference type="SUPFAM" id="SSF55120">
    <property type="entry name" value="Pseudouridine synthase"/>
    <property type="match status" value="1"/>
</dbReference>
<dbReference type="GO" id="GO:0004594">
    <property type="term" value="F:pantothenate kinase activity"/>
    <property type="evidence" value="ECO:0007669"/>
    <property type="project" value="UniProtKB-EC"/>
</dbReference>
<evidence type="ECO:0000259" key="15">
    <source>
        <dbReference type="Pfam" id="PF00849"/>
    </source>
</evidence>
<keyword evidence="12" id="KW-0067">ATP-binding</keyword>
<evidence type="ECO:0000256" key="13">
    <source>
        <dbReference type="ARBA" id="ARBA00022958"/>
    </source>
</evidence>
<evidence type="ECO:0000256" key="1">
    <source>
        <dbReference type="ARBA" id="ARBA00001206"/>
    </source>
</evidence>
<dbReference type="InterPro" id="IPR050188">
    <property type="entry name" value="RluA_PseudoU_synthase"/>
</dbReference>
<evidence type="ECO:0000313" key="17">
    <source>
        <dbReference type="Proteomes" id="UP000253934"/>
    </source>
</evidence>
<dbReference type="CDD" id="cd02869">
    <property type="entry name" value="PseudoU_synth_RluA_like"/>
    <property type="match status" value="1"/>
</dbReference>
<comment type="cofactor">
    <cofactor evidence="3">
        <name>NH4(+)</name>
        <dbReference type="ChEBI" id="CHEBI:28938"/>
    </cofactor>
</comment>
<keyword evidence="17" id="KW-1185">Reference proteome</keyword>
<dbReference type="PANTHER" id="PTHR21600:SF44">
    <property type="entry name" value="RIBOSOMAL LARGE SUBUNIT PSEUDOURIDINE SYNTHASE D"/>
    <property type="match status" value="1"/>
</dbReference>